<accession>A0ABU9DSR9</accession>
<name>A0ABU9DSR9_9BACL</name>
<comment type="caution">
    <text evidence="2">The sequence shown here is derived from an EMBL/GenBank/DDBJ whole genome shotgun (WGS) entry which is preliminary data.</text>
</comment>
<dbReference type="Pfam" id="PF09902">
    <property type="entry name" value="DUF2129"/>
    <property type="match status" value="1"/>
</dbReference>
<dbReference type="InterPro" id="IPR016979">
    <property type="entry name" value="DUF2129"/>
</dbReference>
<dbReference type="RefSeq" id="WP_072334436.1">
    <property type="nucleotide sequence ID" value="NZ_JBBPCC010000025.1"/>
</dbReference>
<gene>
    <name evidence="2" type="ORF">WMW72_28905</name>
</gene>
<dbReference type="Proteomes" id="UP001469365">
    <property type="component" value="Unassembled WGS sequence"/>
</dbReference>
<evidence type="ECO:0000313" key="3">
    <source>
        <dbReference type="Proteomes" id="UP001469365"/>
    </source>
</evidence>
<evidence type="ECO:0000256" key="1">
    <source>
        <dbReference type="ARBA" id="ARBA00022490"/>
    </source>
</evidence>
<keyword evidence="1" id="KW-0963">Cytoplasm</keyword>
<protein>
    <submittedName>
        <fullName evidence="2">YlbG family protein</fullName>
    </submittedName>
</protein>
<dbReference type="EMBL" id="JBBPCC010000025">
    <property type="protein sequence ID" value="MEK8131934.1"/>
    <property type="molecule type" value="Genomic_DNA"/>
</dbReference>
<evidence type="ECO:0000313" key="2">
    <source>
        <dbReference type="EMBL" id="MEK8131934.1"/>
    </source>
</evidence>
<organism evidence="2 3">
    <name type="scientific">Paenibacillus filicis</name>
    <dbReference type="NCBI Taxonomy" id="669464"/>
    <lineage>
        <taxon>Bacteria</taxon>
        <taxon>Bacillati</taxon>
        <taxon>Bacillota</taxon>
        <taxon>Bacilli</taxon>
        <taxon>Bacillales</taxon>
        <taxon>Paenibacillaceae</taxon>
        <taxon>Paenibacillus</taxon>
    </lineage>
</organism>
<sequence length="88" mass="10420">MFTERAGIIVWVSDVKAAAKHLEKYGNVHFISKKLHYAAMYIYASRLDETVKQLQRLPFVKKVERSHRNEIPTEYNSNMPDKTRFYTL</sequence>
<reference evidence="2 3" key="1">
    <citation type="submission" date="2024-04" db="EMBL/GenBank/DDBJ databases">
        <title>draft genome sequnece of Paenibacillus filicis.</title>
        <authorList>
            <person name="Kim D.-U."/>
        </authorList>
    </citation>
    <scope>NUCLEOTIDE SEQUENCE [LARGE SCALE GENOMIC DNA]</scope>
    <source>
        <strain evidence="2 3">KACC14197</strain>
    </source>
</reference>
<proteinExistence type="predicted"/>
<keyword evidence="3" id="KW-1185">Reference proteome</keyword>